<dbReference type="GeneTree" id="ENSGT00940000170361"/>
<dbReference type="EMBL" id="EAAA01002644">
    <property type="status" value="NOT_ANNOTATED_CDS"/>
    <property type="molecule type" value="Genomic_DNA"/>
</dbReference>
<dbReference type="PANTHER" id="PTHR43107">
    <property type="entry name" value="LONG-CHAIN FATTY ACID TRANSPORT PROTEIN"/>
    <property type="match status" value="1"/>
</dbReference>
<keyword evidence="7" id="KW-1133">Transmembrane helix</keyword>
<evidence type="ECO:0000256" key="6">
    <source>
        <dbReference type="ARBA" id="ARBA00048666"/>
    </source>
</evidence>
<comment type="catalytic activity">
    <reaction evidence="4">
        <text>a very long-chain fatty acid + ATP + CoA = a very long-chain fatty acyl-CoA + AMP + diphosphate</text>
        <dbReference type="Rhea" id="RHEA:54536"/>
        <dbReference type="ChEBI" id="CHEBI:30616"/>
        <dbReference type="ChEBI" id="CHEBI:33019"/>
        <dbReference type="ChEBI" id="CHEBI:57287"/>
        <dbReference type="ChEBI" id="CHEBI:58950"/>
        <dbReference type="ChEBI" id="CHEBI:138261"/>
        <dbReference type="ChEBI" id="CHEBI:456215"/>
    </reaction>
    <physiologicalReaction direction="left-to-right" evidence="4">
        <dbReference type="Rhea" id="RHEA:54537"/>
    </physiologicalReaction>
</comment>
<evidence type="ECO:0000259" key="8">
    <source>
        <dbReference type="Pfam" id="PF00501"/>
    </source>
</evidence>
<keyword evidence="2" id="KW-0436">Ligase</keyword>
<dbReference type="Proteomes" id="UP000008144">
    <property type="component" value="Chromosome 8"/>
</dbReference>
<keyword evidence="10" id="KW-1185">Reference proteome</keyword>
<protein>
    <recommendedName>
        <fullName evidence="5">Long-chain-fatty-acid--CoA ligase</fullName>
    </recommendedName>
</protein>
<comment type="catalytic activity">
    <reaction evidence="6">
        <text>tetracosanoate + ATP + CoA = tetracosanoyl-CoA + AMP + diphosphate</text>
        <dbReference type="Rhea" id="RHEA:33639"/>
        <dbReference type="ChEBI" id="CHEBI:30616"/>
        <dbReference type="ChEBI" id="CHEBI:31014"/>
        <dbReference type="ChEBI" id="CHEBI:33019"/>
        <dbReference type="ChEBI" id="CHEBI:57287"/>
        <dbReference type="ChEBI" id="CHEBI:65052"/>
        <dbReference type="ChEBI" id="CHEBI:456215"/>
    </reaction>
    <physiologicalReaction direction="left-to-right" evidence="6">
        <dbReference type="Rhea" id="RHEA:33640"/>
    </physiologicalReaction>
</comment>
<dbReference type="Ensembl" id="ENSCINT00000009145.3">
    <property type="protein sequence ID" value="ENSCINP00000009145.3"/>
    <property type="gene ID" value="ENSCING00000004423.3"/>
</dbReference>
<proteinExistence type="inferred from homology"/>
<dbReference type="PANTHER" id="PTHR43107:SF22">
    <property type="entry name" value="VERY LONG-CHAIN ACYL-COA SYNTHETASE"/>
    <property type="match status" value="1"/>
</dbReference>
<evidence type="ECO:0000256" key="5">
    <source>
        <dbReference type="ARBA" id="ARBA00041297"/>
    </source>
</evidence>
<reference evidence="10" key="1">
    <citation type="journal article" date="2002" name="Science">
        <title>The draft genome of Ciona intestinalis: insights into chordate and vertebrate origins.</title>
        <authorList>
            <person name="Dehal P."/>
            <person name="Satou Y."/>
            <person name="Campbell R.K."/>
            <person name="Chapman J."/>
            <person name="Degnan B."/>
            <person name="De Tomaso A."/>
            <person name="Davidson B."/>
            <person name="Di Gregorio A."/>
            <person name="Gelpke M."/>
            <person name="Goodstein D.M."/>
            <person name="Harafuji N."/>
            <person name="Hastings K.E."/>
            <person name="Ho I."/>
            <person name="Hotta K."/>
            <person name="Huang W."/>
            <person name="Kawashima T."/>
            <person name="Lemaire P."/>
            <person name="Martinez D."/>
            <person name="Meinertzhagen I.A."/>
            <person name="Necula S."/>
            <person name="Nonaka M."/>
            <person name="Putnam N."/>
            <person name="Rash S."/>
            <person name="Saiga H."/>
            <person name="Satake M."/>
            <person name="Terry A."/>
            <person name="Yamada L."/>
            <person name="Wang H.G."/>
            <person name="Awazu S."/>
            <person name="Azumi K."/>
            <person name="Boore J."/>
            <person name="Branno M."/>
            <person name="Chin-Bow S."/>
            <person name="DeSantis R."/>
            <person name="Doyle S."/>
            <person name="Francino P."/>
            <person name="Keys D.N."/>
            <person name="Haga S."/>
            <person name="Hayashi H."/>
            <person name="Hino K."/>
            <person name="Imai K.S."/>
            <person name="Inaba K."/>
            <person name="Kano S."/>
            <person name="Kobayashi K."/>
            <person name="Kobayashi M."/>
            <person name="Lee B.I."/>
            <person name="Makabe K.W."/>
            <person name="Manohar C."/>
            <person name="Matassi G."/>
            <person name="Medina M."/>
            <person name="Mochizuki Y."/>
            <person name="Mount S."/>
            <person name="Morishita T."/>
            <person name="Miura S."/>
            <person name="Nakayama A."/>
            <person name="Nishizaka S."/>
            <person name="Nomoto H."/>
            <person name="Ohta F."/>
            <person name="Oishi K."/>
            <person name="Rigoutsos I."/>
            <person name="Sano M."/>
            <person name="Sasaki A."/>
            <person name="Sasakura Y."/>
            <person name="Shoguchi E."/>
            <person name="Shin-i T."/>
            <person name="Spagnuolo A."/>
            <person name="Stainier D."/>
            <person name="Suzuki M.M."/>
            <person name="Tassy O."/>
            <person name="Takatori N."/>
            <person name="Tokuoka M."/>
            <person name="Yagi K."/>
            <person name="Yoshizaki F."/>
            <person name="Wada S."/>
            <person name="Zhang C."/>
            <person name="Hyatt P.D."/>
            <person name="Larimer F."/>
            <person name="Detter C."/>
            <person name="Doggett N."/>
            <person name="Glavina T."/>
            <person name="Hawkins T."/>
            <person name="Richardson P."/>
            <person name="Lucas S."/>
            <person name="Kohara Y."/>
            <person name="Levine M."/>
            <person name="Satoh N."/>
            <person name="Rokhsar D.S."/>
        </authorList>
    </citation>
    <scope>NUCLEOTIDE SEQUENCE [LARGE SCALE GENOMIC DNA]</scope>
</reference>
<evidence type="ECO:0000313" key="10">
    <source>
        <dbReference type="Proteomes" id="UP000008144"/>
    </source>
</evidence>
<dbReference type="HOGENOM" id="CLU_000022_46_3_1"/>
<feature type="domain" description="AMP-dependent synthetase/ligase" evidence="8">
    <location>
        <begin position="59"/>
        <end position="379"/>
    </location>
</feature>
<dbReference type="GO" id="GO:0006629">
    <property type="term" value="P:lipid metabolic process"/>
    <property type="evidence" value="ECO:0007669"/>
    <property type="project" value="UniProtKB-KW"/>
</dbReference>
<evidence type="ECO:0000256" key="3">
    <source>
        <dbReference type="ARBA" id="ARBA00023098"/>
    </source>
</evidence>
<keyword evidence="3" id="KW-0443">Lipid metabolism</keyword>
<evidence type="ECO:0000313" key="9">
    <source>
        <dbReference type="Ensembl" id="ENSCINP00000009145.3"/>
    </source>
</evidence>
<keyword evidence="7" id="KW-0812">Transmembrane</keyword>
<evidence type="ECO:0000256" key="1">
    <source>
        <dbReference type="ARBA" id="ARBA00006432"/>
    </source>
</evidence>
<dbReference type="InterPro" id="IPR000873">
    <property type="entry name" value="AMP-dep_synth/lig_dom"/>
</dbReference>
<dbReference type="InterPro" id="IPR042099">
    <property type="entry name" value="ANL_N_sf"/>
</dbReference>
<dbReference type="InterPro" id="IPR020845">
    <property type="entry name" value="AMP-binding_CS"/>
</dbReference>
<evidence type="ECO:0000256" key="4">
    <source>
        <dbReference type="ARBA" id="ARBA00036527"/>
    </source>
</evidence>
<dbReference type="AlphaFoldDB" id="F6Y420"/>
<organism evidence="9 10">
    <name type="scientific">Ciona intestinalis</name>
    <name type="common">Transparent sea squirt</name>
    <name type="synonym">Ascidia intestinalis</name>
    <dbReference type="NCBI Taxonomy" id="7719"/>
    <lineage>
        <taxon>Eukaryota</taxon>
        <taxon>Metazoa</taxon>
        <taxon>Chordata</taxon>
        <taxon>Tunicata</taxon>
        <taxon>Ascidiacea</taxon>
        <taxon>Phlebobranchia</taxon>
        <taxon>Cionidae</taxon>
        <taxon>Ciona</taxon>
    </lineage>
</organism>
<reference evidence="9" key="4">
    <citation type="submission" date="2025-09" db="UniProtKB">
        <authorList>
            <consortium name="Ensembl"/>
        </authorList>
    </citation>
    <scope>IDENTIFICATION</scope>
</reference>
<dbReference type="PROSITE" id="PS00455">
    <property type="entry name" value="AMP_BINDING"/>
    <property type="match status" value="1"/>
</dbReference>
<dbReference type="STRING" id="7719.ENSCINP00000009145"/>
<dbReference type="OMA" id="PFFINIS"/>
<evidence type="ECO:0000256" key="7">
    <source>
        <dbReference type="SAM" id="Phobius"/>
    </source>
</evidence>
<reference evidence="9" key="2">
    <citation type="journal article" date="2008" name="Genome Biol.">
        <title>Improved genome assembly and evidence-based global gene model set for the chordate Ciona intestinalis: new insight into intron and operon populations.</title>
        <authorList>
            <person name="Satou Y."/>
            <person name="Mineta K."/>
            <person name="Ogasawara M."/>
            <person name="Sasakura Y."/>
            <person name="Shoguchi E."/>
            <person name="Ueno K."/>
            <person name="Yamada L."/>
            <person name="Matsumoto J."/>
            <person name="Wasserscheid J."/>
            <person name="Dewar K."/>
            <person name="Wiley G.B."/>
            <person name="Macmil S.L."/>
            <person name="Roe B.A."/>
            <person name="Zeller R.W."/>
            <person name="Hastings K.E."/>
            <person name="Lemaire P."/>
            <person name="Lindquist E."/>
            <person name="Endo T."/>
            <person name="Hotta K."/>
            <person name="Inaba K."/>
        </authorList>
    </citation>
    <scope>NUCLEOTIDE SEQUENCE [LARGE SCALE GENOMIC DNA]</scope>
    <source>
        <strain evidence="9">wild type</strain>
    </source>
</reference>
<dbReference type="Gene3D" id="3.40.50.12780">
    <property type="entry name" value="N-terminal domain of ligase-like"/>
    <property type="match status" value="1"/>
</dbReference>
<feature type="transmembrane region" description="Helical" evidence="7">
    <location>
        <begin position="6"/>
        <end position="26"/>
    </location>
</feature>
<dbReference type="GO" id="GO:0016874">
    <property type="term" value="F:ligase activity"/>
    <property type="evidence" value="ECO:0007669"/>
    <property type="project" value="UniProtKB-KW"/>
</dbReference>
<keyword evidence="7" id="KW-0472">Membrane</keyword>
<sequence length="394" mass="44168">MSYLKIGIAVAILLVLLKWLIPKWLFEDLRYLRIIMSAKKSGDLKVKNNLTFSKLLSINAKKYPTKVYLYYEDETYTFAQMDALVNRVARSLISLGVGQGDQVALYMYSEPMYLAIVFASIRLGAEIGLINSNLKKSPLSHSLKMVEAKFLLVGNDSNLEQAVENIRPSIPDTKIIFCGDSTNETSFLSTVEKASPLKLEEKYLPTNISMSDTACYIFTSGTTGLPKAVTMSHAKVVRISEVCVFVNMSPDDILYTALPLYHTAGLLAACMCAVNIGCSVVLRRKFSASNLLSDCRKYKVTMLQYIGELIRYLCSQPPSPHDKDHSIRMAYGNGMRADVWNKFIERFGKKIKIREFYAATEGNCGFINMFDEVGYVGTCSPLMKKLSWSFLCSI</sequence>
<evidence type="ECO:0000256" key="2">
    <source>
        <dbReference type="ARBA" id="ARBA00022598"/>
    </source>
</evidence>
<accession>F6Y420</accession>
<name>F6Y420_CIOIN</name>
<dbReference type="SUPFAM" id="SSF56801">
    <property type="entry name" value="Acetyl-CoA synthetase-like"/>
    <property type="match status" value="1"/>
</dbReference>
<dbReference type="InParanoid" id="F6Y420"/>
<dbReference type="Pfam" id="PF00501">
    <property type="entry name" value="AMP-binding"/>
    <property type="match status" value="1"/>
</dbReference>
<comment type="similarity">
    <text evidence="1">Belongs to the ATP-dependent AMP-binding enzyme family.</text>
</comment>
<reference evidence="9" key="3">
    <citation type="submission" date="2025-08" db="UniProtKB">
        <authorList>
            <consortium name="Ensembl"/>
        </authorList>
    </citation>
    <scope>IDENTIFICATION</scope>
</reference>